<gene>
    <name evidence="7" type="primary">aroC</name>
    <name evidence="8" type="ORF">H9816_07975</name>
</gene>
<dbReference type="GO" id="GO:0008652">
    <property type="term" value="P:amino acid biosynthetic process"/>
    <property type="evidence" value="ECO:0007669"/>
    <property type="project" value="UniProtKB-KW"/>
</dbReference>
<proteinExistence type="inferred from homology"/>
<keyword evidence="7" id="KW-0285">Flavoprotein</keyword>
<dbReference type="GO" id="GO:0009423">
    <property type="term" value="P:chorismate biosynthetic process"/>
    <property type="evidence" value="ECO:0007669"/>
    <property type="project" value="UniProtKB-UniRule"/>
</dbReference>
<dbReference type="PROSITE" id="PS00787">
    <property type="entry name" value="CHORISMATE_SYNTHASE_1"/>
    <property type="match status" value="1"/>
</dbReference>
<evidence type="ECO:0000256" key="6">
    <source>
        <dbReference type="ARBA" id="ARBA00023239"/>
    </source>
</evidence>
<dbReference type="Gene3D" id="3.60.150.10">
    <property type="entry name" value="Chorismate synthase AroC"/>
    <property type="match status" value="2"/>
</dbReference>
<dbReference type="InterPro" id="IPR035904">
    <property type="entry name" value="Chorismate_synth_AroC_sf"/>
</dbReference>
<comment type="subunit">
    <text evidence="7">Homotetramer.</text>
</comment>
<keyword evidence="7" id="KW-0288">FMN</keyword>
<organism evidence="8 9">
    <name type="scientific">Candidatus Tidjanibacter faecipullorum</name>
    <dbReference type="NCBI Taxonomy" id="2838766"/>
    <lineage>
        <taxon>Bacteria</taxon>
        <taxon>Pseudomonadati</taxon>
        <taxon>Bacteroidota</taxon>
        <taxon>Bacteroidia</taxon>
        <taxon>Bacteroidales</taxon>
        <taxon>Rikenellaceae</taxon>
        <taxon>Tidjanibacter</taxon>
    </lineage>
</organism>
<dbReference type="GO" id="GO:0010181">
    <property type="term" value="F:FMN binding"/>
    <property type="evidence" value="ECO:0007669"/>
    <property type="project" value="TreeGrafter"/>
</dbReference>
<feature type="binding site" evidence="7">
    <location>
        <position position="256"/>
    </location>
    <ligand>
        <name>FMN</name>
        <dbReference type="ChEBI" id="CHEBI:58210"/>
    </ligand>
</feature>
<keyword evidence="7" id="KW-0521">NADP</keyword>
<dbReference type="PANTHER" id="PTHR21085">
    <property type="entry name" value="CHORISMATE SYNTHASE"/>
    <property type="match status" value="1"/>
</dbReference>
<sequence length="327" mass="33955">MNTIGTALRLTLFGESHGPYVGVVIDGIPAGTPLAAKELLPDLARRQGGRHAGSTPRAEQDCPQIVSGLLNGHTTGAPLTLLFANGNLHSQDYDTLRHHYRPSHADLAAAVKYGGYNDPRGGGMFSGRMTVALVAAGAIAKKLLPDVSFATRLTEIGGESDPARFDELLAELRRRGDSAGGIVEVVARGVARGVGEPFFDSVESVAAHLLFSIPGVKGVEFGAGFEAARRTGSANNDRIADGSGHTFTNNDGGINGGIANGNDIRLRVAFKPTPSIALPQETFDARRGTTAPLTVGGRHDACIALRGAVVAEAALALALADLSLRRA</sequence>
<evidence type="ECO:0000256" key="5">
    <source>
        <dbReference type="ARBA" id="ARBA00023141"/>
    </source>
</evidence>
<evidence type="ECO:0000256" key="4">
    <source>
        <dbReference type="ARBA" id="ARBA00022605"/>
    </source>
</evidence>
<dbReference type="AlphaFoldDB" id="A0A9D2IM14"/>
<dbReference type="PROSITE" id="PS00788">
    <property type="entry name" value="CHORISMATE_SYNTHASE_2"/>
    <property type="match status" value="1"/>
</dbReference>
<dbReference type="PANTHER" id="PTHR21085:SF0">
    <property type="entry name" value="CHORISMATE SYNTHASE"/>
    <property type="match status" value="1"/>
</dbReference>
<comment type="function">
    <text evidence="7">Catalyzes the anti-1,4-elimination of the C-3 phosphate and the C-6 proR hydrogen from 5-enolpyruvylshikimate-3-phosphate (EPSP) to yield chorismate, which is the branch point compound that serves as the starting substrate for the three terminal pathways of aromatic amino acid biosynthesis. This reaction introduces a second double bond into the aromatic ring system.</text>
</comment>
<evidence type="ECO:0000256" key="2">
    <source>
        <dbReference type="ARBA" id="ARBA00008014"/>
    </source>
</evidence>
<accession>A0A9D2IM14</accession>
<keyword evidence="5 7" id="KW-0057">Aromatic amino acid biosynthesis</keyword>
<comment type="cofactor">
    <cofactor evidence="7">
        <name>FMNH2</name>
        <dbReference type="ChEBI" id="CHEBI:57618"/>
    </cofactor>
    <text evidence="7">Reduced FMN (FMNH(2)).</text>
</comment>
<evidence type="ECO:0000256" key="7">
    <source>
        <dbReference type="HAMAP-Rule" id="MF_00300"/>
    </source>
</evidence>
<dbReference type="InterPro" id="IPR000453">
    <property type="entry name" value="Chorismate_synth"/>
</dbReference>
<comment type="caution">
    <text evidence="7">Lacks conserved residue(s) required for the propagation of feature annotation.</text>
</comment>
<protein>
    <recommendedName>
        <fullName evidence="3 7">Chorismate synthase</fullName>
        <shortName evidence="7">CS</shortName>
        <ecNumber evidence="3 7">4.2.3.5</ecNumber>
    </recommendedName>
    <alternativeName>
        <fullName evidence="7">5-enolpyruvylshikimate-3-phosphate phospholyase</fullName>
    </alternativeName>
</protein>
<dbReference type="HAMAP" id="MF_00300">
    <property type="entry name" value="Chorismate_synth"/>
    <property type="match status" value="1"/>
</dbReference>
<reference evidence="8" key="2">
    <citation type="submission" date="2021-04" db="EMBL/GenBank/DDBJ databases">
        <authorList>
            <person name="Gilroy R."/>
        </authorList>
    </citation>
    <scope>NUCLEOTIDE SEQUENCE</scope>
    <source>
        <strain evidence="8">ChiHjej11B10-19426</strain>
    </source>
</reference>
<dbReference type="InterPro" id="IPR020541">
    <property type="entry name" value="Chorismate_synthase_CS"/>
</dbReference>
<keyword evidence="7" id="KW-0274">FAD</keyword>
<name>A0A9D2IM14_9BACT</name>
<feature type="binding site" evidence="7">
    <location>
        <begin position="271"/>
        <end position="275"/>
    </location>
    <ligand>
        <name>FMN</name>
        <dbReference type="ChEBI" id="CHEBI:58210"/>
    </ligand>
</feature>
<reference evidence="8" key="1">
    <citation type="journal article" date="2021" name="PeerJ">
        <title>Extensive microbial diversity within the chicken gut microbiome revealed by metagenomics and culture.</title>
        <authorList>
            <person name="Gilroy R."/>
            <person name="Ravi A."/>
            <person name="Getino M."/>
            <person name="Pursley I."/>
            <person name="Horton D.L."/>
            <person name="Alikhan N.F."/>
            <person name="Baker D."/>
            <person name="Gharbi K."/>
            <person name="Hall N."/>
            <person name="Watson M."/>
            <person name="Adriaenssens E.M."/>
            <person name="Foster-Nyarko E."/>
            <person name="Jarju S."/>
            <person name="Secka A."/>
            <person name="Antonio M."/>
            <person name="Oren A."/>
            <person name="Chaudhuri R.R."/>
            <person name="La Ragione R."/>
            <person name="Hildebrand F."/>
            <person name="Pallen M.J."/>
        </authorList>
    </citation>
    <scope>NUCLEOTIDE SEQUENCE</scope>
    <source>
        <strain evidence="8">ChiHjej11B10-19426</strain>
    </source>
</reference>
<evidence type="ECO:0000313" key="9">
    <source>
        <dbReference type="Proteomes" id="UP000824014"/>
    </source>
</evidence>
<evidence type="ECO:0000256" key="3">
    <source>
        <dbReference type="ARBA" id="ARBA00013036"/>
    </source>
</evidence>
<comment type="caution">
    <text evidence="8">The sequence shown here is derived from an EMBL/GenBank/DDBJ whole genome shotgun (WGS) entry which is preliminary data.</text>
</comment>
<dbReference type="Proteomes" id="UP000824014">
    <property type="component" value="Unassembled WGS sequence"/>
</dbReference>
<dbReference type="PIRSF" id="PIRSF001456">
    <property type="entry name" value="Chorismate_synth"/>
    <property type="match status" value="1"/>
</dbReference>
<dbReference type="GO" id="GO:0009073">
    <property type="term" value="P:aromatic amino acid family biosynthetic process"/>
    <property type="evidence" value="ECO:0007669"/>
    <property type="project" value="UniProtKB-KW"/>
</dbReference>
<evidence type="ECO:0000313" key="8">
    <source>
        <dbReference type="EMBL" id="HIZ15826.1"/>
    </source>
</evidence>
<dbReference type="SUPFAM" id="SSF103263">
    <property type="entry name" value="Chorismate synthase, AroC"/>
    <property type="match status" value="1"/>
</dbReference>
<comment type="pathway">
    <text evidence="1 7">Metabolic intermediate biosynthesis; chorismate biosynthesis; chorismate from D-erythrose 4-phosphate and phosphoenolpyruvate: step 7/7.</text>
</comment>
<feature type="binding site" evidence="7">
    <location>
        <position position="298"/>
    </location>
    <ligand>
        <name>FMN</name>
        <dbReference type="ChEBI" id="CHEBI:58210"/>
    </ligand>
</feature>
<keyword evidence="6 7" id="KW-0456">Lyase</keyword>
<comment type="similarity">
    <text evidence="2 7">Belongs to the chorismate synthase family.</text>
</comment>
<dbReference type="CDD" id="cd07304">
    <property type="entry name" value="Chorismate_synthase"/>
    <property type="match status" value="1"/>
</dbReference>
<dbReference type="EC" id="4.2.3.5" evidence="3 7"/>
<dbReference type="GO" id="GO:0004107">
    <property type="term" value="F:chorismate synthase activity"/>
    <property type="evidence" value="ECO:0007669"/>
    <property type="project" value="UniProtKB-UniRule"/>
</dbReference>
<comment type="catalytic activity">
    <reaction evidence="7">
        <text>5-O-(1-carboxyvinyl)-3-phosphoshikimate = chorismate + phosphate</text>
        <dbReference type="Rhea" id="RHEA:21020"/>
        <dbReference type="ChEBI" id="CHEBI:29748"/>
        <dbReference type="ChEBI" id="CHEBI:43474"/>
        <dbReference type="ChEBI" id="CHEBI:57701"/>
        <dbReference type="EC" id="4.2.3.5"/>
    </reaction>
</comment>
<dbReference type="EMBL" id="DXCC01000031">
    <property type="protein sequence ID" value="HIZ15826.1"/>
    <property type="molecule type" value="Genomic_DNA"/>
</dbReference>
<keyword evidence="4 7" id="KW-0028">Amino-acid biosynthesis</keyword>
<evidence type="ECO:0000256" key="1">
    <source>
        <dbReference type="ARBA" id="ARBA00005044"/>
    </source>
</evidence>
<dbReference type="Pfam" id="PF01264">
    <property type="entry name" value="Chorismate_synt"/>
    <property type="match status" value="1"/>
</dbReference>
<feature type="binding site" evidence="7">
    <location>
        <position position="46"/>
    </location>
    <ligand>
        <name>NADP(+)</name>
        <dbReference type="ChEBI" id="CHEBI:58349"/>
    </ligand>
</feature>
<dbReference type="GO" id="GO:0005829">
    <property type="term" value="C:cytosol"/>
    <property type="evidence" value="ECO:0007669"/>
    <property type="project" value="TreeGrafter"/>
</dbReference>